<dbReference type="EMBL" id="BLKT01000003">
    <property type="protein sequence ID" value="GFG56541.1"/>
    <property type="molecule type" value="Genomic_DNA"/>
</dbReference>
<dbReference type="AlphaFoldDB" id="A0A7I9WFL1"/>
<dbReference type="RefSeq" id="WP_407664070.1">
    <property type="nucleotide sequence ID" value="NZ_BLKT01000003.1"/>
</dbReference>
<keyword evidence="2" id="KW-1185">Reference proteome</keyword>
<comment type="caution">
    <text evidence="1">The sequence shown here is derived from an EMBL/GenBank/DDBJ whole genome shotgun (WGS) entry which is preliminary data.</text>
</comment>
<accession>A0A7I9WFL1</accession>
<dbReference type="InterPro" id="IPR048000">
    <property type="entry name" value="TnsA-like"/>
</dbReference>
<dbReference type="NCBIfam" id="NF033179">
    <property type="entry name" value="TnsA_like_Actin"/>
    <property type="match status" value="1"/>
</dbReference>
<evidence type="ECO:0000313" key="2">
    <source>
        <dbReference type="Proteomes" id="UP000465241"/>
    </source>
</evidence>
<protein>
    <submittedName>
        <fullName evidence="1">Uncharacterized protein</fullName>
    </submittedName>
</protein>
<dbReference type="Proteomes" id="UP000465241">
    <property type="component" value="Unassembled WGS sequence"/>
</dbReference>
<name>A0A7I9WFL1_9MYCO</name>
<evidence type="ECO:0000313" key="1">
    <source>
        <dbReference type="EMBL" id="GFG56541.1"/>
    </source>
</evidence>
<proteinExistence type="predicted"/>
<gene>
    <name evidence="1" type="ORF">MMUR_06770</name>
</gene>
<sequence length="151" mass="17528">MPEAGAPPLPNISVRSRDSLTEACIEWDRAPLELISNAAPWRTFRWRHGQKHYSGTYWSATERAHVIYESRLELARLLFADFEPAVTRIIAQPFLIRAVIDKRVRRHVPDYLLLTDDGPVIRFGRCRSDKCMWTRNLRSHTDDGCCCRCSE</sequence>
<organism evidence="1 2">
    <name type="scientific">Mycolicibacterium murale</name>
    <dbReference type="NCBI Taxonomy" id="182220"/>
    <lineage>
        <taxon>Bacteria</taxon>
        <taxon>Bacillati</taxon>
        <taxon>Actinomycetota</taxon>
        <taxon>Actinomycetes</taxon>
        <taxon>Mycobacteriales</taxon>
        <taxon>Mycobacteriaceae</taxon>
        <taxon>Mycolicibacterium</taxon>
    </lineage>
</organism>
<reference evidence="1 2" key="1">
    <citation type="journal article" date="2019" name="Emerg. Microbes Infect.">
        <title>Comprehensive subspecies identification of 175 nontuberculous mycobacteria species based on 7547 genomic profiles.</title>
        <authorList>
            <person name="Matsumoto Y."/>
            <person name="Kinjo T."/>
            <person name="Motooka D."/>
            <person name="Nabeya D."/>
            <person name="Jung N."/>
            <person name="Uechi K."/>
            <person name="Horii T."/>
            <person name="Iida T."/>
            <person name="Fujita J."/>
            <person name="Nakamura S."/>
        </authorList>
    </citation>
    <scope>NUCLEOTIDE SEQUENCE [LARGE SCALE GENOMIC DNA]</scope>
    <source>
        <strain evidence="1 2">JCM 13392</strain>
    </source>
</reference>